<dbReference type="EMBL" id="BPFZ01000008">
    <property type="protein sequence ID" value="GIU67302.1"/>
    <property type="molecule type" value="Genomic_DNA"/>
</dbReference>
<evidence type="ECO:0000313" key="2">
    <source>
        <dbReference type="Proteomes" id="UP001161064"/>
    </source>
</evidence>
<accession>A0ABQ4PWC3</accession>
<keyword evidence="2" id="KW-1185">Reference proteome</keyword>
<proteinExistence type="predicted"/>
<dbReference type="Proteomes" id="UP001161064">
    <property type="component" value="Unassembled WGS sequence"/>
</dbReference>
<reference evidence="1" key="1">
    <citation type="submission" date="2021-05" db="EMBL/GenBank/DDBJ databases">
        <authorList>
            <person name="Tanabe Y."/>
        </authorList>
    </citation>
    <scope>NUCLEOTIDE SEQUENCE</scope>
    <source>
        <strain evidence="1">BOTRYCO-1</strain>
    </source>
</reference>
<evidence type="ECO:0000313" key="1">
    <source>
        <dbReference type="EMBL" id="GIU67302.1"/>
    </source>
</evidence>
<gene>
    <name evidence="1" type="ORF">PsB1_1456</name>
</gene>
<name>A0ABQ4PWC3_9PROT</name>
<comment type="caution">
    <text evidence="1">The sequence shown here is derived from an EMBL/GenBank/DDBJ whole genome shotgun (WGS) entry which is preliminary data.</text>
</comment>
<protein>
    <submittedName>
        <fullName evidence="1">Uncharacterized protein</fullName>
    </submittedName>
</protein>
<sequence>MTGPSPPNLYEVTLPSKTTTIAATVKKLRKKCLQQSLSVQPQHKAVEGKRTKPIPMAQGTLQLALIGRHGYTARETKDILMHFSKQQKIKSE</sequence>
<reference evidence="1" key="2">
    <citation type="journal article" date="2023" name="ISME Commun">
        <title>Characterization of a bloom-associated alphaproteobacterial lineage, 'Candidatus Phycosocius': insights into freshwater algal-bacterial interactions.</title>
        <authorList>
            <person name="Tanabe Y."/>
            <person name="Yamaguchi H."/>
            <person name="Yoshida M."/>
            <person name="Kai A."/>
            <person name="Okazaki Y."/>
        </authorList>
    </citation>
    <scope>NUCLEOTIDE SEQUENCE</scope>
    <source>
        <strain evidence="1">BOTRYCO-1</strain>
    </source>
</reference>
<organism evidence="1 2">
    <name type="scientific">Candidatus Phycosocius spiralis</name>
    <dbReference type="NCBI Taxonomy" id="2815099"/>
    <lineage>
        <taxon>Bacteria</taxon>
        <taxon>Pseudomonadati</taxon>
        <taxon>Pseudomonadota</taxon>
        <taxon>Alphaproteobacteria</taxon>
        <taxon>Caulobacterales</taxon>
        <taxon>Caulobacterales incertae sedis</taxon>
        <taxon>Candidatus Phycosocius</taxon>
    </lineage>
</organism>